<dbReference type="Pfam" id="PF25387">
    <property type="entry name" value="ADGRF3_N"/>
    <property type="match status" value="1"/>
</dbReference>
<dbReference type="SMART" id="SM00303">
    <property type="entry name" value="GPS"/>
    <property type="match status" value="1"/>
</dbReference>
<dbReference type="InterPro" id="IPR013151">
    <property type="entry name" value="Immunoglobulin_dom"/>
</dbReference>
<reference evidence="16" key="2">
    <citation type="submission" date="2025-09" db="UniProtKB">
        <authorList>
            <consortium name="Ensembl"/>
        </authorList>
    </citation>
    <scope>IDENTIFICATION</scope>
</reference>
<dbReference type="GO" id="GO:0045444">
    <property type="term" value="P:fat cell differentiation"/>
    <property type="evidence" value="ECO:0007669"/>
    <property type="project" value="TreeGrafter"/>
</dbReference>
<dbReference type="GO" id="GO:0019216">
    <property type="term" value="P:regulation of lipid metabolic process"/>
    <property type="evidence" value="ECO:0007669"/>
    <property type="project" value="TreeGrafter"/>
</dbReference>
<feature type="domain" description="Ig-like" evidence="15">
    <location>
        <begin position="540"/>
        <end position="633"/>
    </location>
</feature>
<evidence type="ECO:0000256" key="4">
    <source>
        <dbReference type="ARBA" id="ARBA00022692"/>
    </source>
</evidence>
<evidence type="ECO:0000256" key="12">
    <source>
        <dbReference type="SAM" id="Phobius"/>
    </source>
</evidence>
<keyword evidence="6 12" id="KW-1133">Transmembrane helix</keyword>
<feature type="region of interest" description="Disordered" evidence="11">
    <location>
        <begin position="1380"/>
        <end position="1401"/>
    </location>
</feature>
<evidence type="ECO:0000256" key="10">
    <source>
        <dbReference type="ARBA" id="ARBA00023319"/>
    </source>
</evidence>
<organism evidence="16 17">
    <name type="scientific">Phasianus colchicus</name>
    <name type="common">Common pheasant</name>
    <dbReference type="NCBI Taxonomy" id="9054"/>
    <lineage>
        <taxon>Eukaryota</taxon>
        <taxon>Metazoa</taxon>
        <taxon>Chordata</taxon>
        <taxon>Craniata</taxon>
        <taxon>Vertebrata</taxon>
        <taxon>Euteleostomi</taxon>
        <taxon>Archelosauria</taxon>
        <taxon>Archosauria</taxon>
        <taxon>Dinosauria</taxon>
        <taxon>Saurischia</taxon>
        <taxon>Theropoda</taxon>
        <taxon>Coelurosauria</taxon>
        <taxon>Aves</taxon>
        <taxon>Neognathae</taxon>
        <taxon>Galloanserae</taxon>
        <taxon>Galliformes</taxon>
        <taxon>Phasianidae</taxon>
        <taxon>Phasianinae</taxon>
        <taxon>Phasianus</taxon>
    </lineage>
</organism>
<evidence type="ECO:0000313" key="17">
    <source>
        <dbReference type="Proteomes" id="UP000472261"/>
    </source>
</evidence>
<feature type="transmembrane region" description="Helical" evidence="12">
    <location>
        <begin position="1301"/>
        <end position="1324"/>
    </location>
</feature>
<evidence type="ECO:0000256" key="5">
    <source>
        <dbReference type="ARBA" id="ARBA00022729"/>
    </source>
</evidence>
<feature type="transmembrane region" description="Helical" evidence="12">
    <location>
        <begin position="1275"/>
        <end position="1295"/>
    </location>
</feature>
<evidence type="ECO:0000256" key="8">
    <source>
        <dbReference type="ARBA" id="ARBA00023157"/>
    </source>
</evidence>
<dbReference type="GO" id="GO:0006112">
    <property type="term" value="P:energy reserve metabolic process"/>
    <property type="evidence" value="ECO:0007669"/>
    <property type="project" value="TreeGrafter"/>
</dbReference>
<dbReference type="InterPro" id="IPR003599">
    <property type="entry name" value="Ig_sub"/>
</dbReference>
<reference evidence="16" key="1">
    <citation type="submission" date="2025-08" db="UniProtKB">
        <authorList>
            <consortium name="Ensembl"/>
        </authorList>
    </citation>
    <scope>IDENTIFICATION</scope>
</reference>
<dbReference type="SUPFAM" id="SSF48726">
    <property type="entry name" value="Immunoglobulin"/>
    <property type="match status" value="2"/>
</dbReference>
<feature type="transmembrane region" description="Helical" evidence="12">
    <location>
        <begin position="1184"/>
        <end position="1206"/>
    </location>
</feature>
<dbReference type="PRINTS" id="PR01695">
    <property type="entry name" value="IGHEPTARCPTR"/>
</dbReference>
<feature type="transmembrane region" description="Helical" evidence="12">
    <location>
        <begin position="1069"/>
        <end position="1088"/>
    </location>
</feature>
<dbReference type="SMART" id="SM00409">
    <property type="entry name" value="IG"/>
    <property type="match status" value="2"/>
</dbReference>
<evidence type="ECO:0000259" key="15">
    <source>
        <dbReference type="PROSITE" id="PS50835"/>
    </source>
</evidence>
<feature type="transmembrane region" description="Helical" evidence="12">
    <location>
        <begin position="1150"/>
        <end position="1172"/>
    </location>
</feature>
<evidence type="ECO:0000256" key="1">
    <source>
        <dbReference type="ARBA" id="ARBA00004651"/>
    </source>
</evidence>
<dbReference type="Pfam" id="PF01825">
    <property type="entry name" value="GPS"/>
    <property type="match status" value="1"/>
</dbReference>
<feature type="domain" description="Ig-like" evidence="15">
    <location>
        <begin position="327"/>
        <end position="421"/>
    </location>
</feature>
<keyword evidence="8" id="KW-1015">Disulfide bond</keyword>
<dbReference type="GO" id="GO:0031410">
    <property type="term" value="C:cytoplasmic vesicle"/>
    <property type="evidence" value="ECO:0007669"/>
    <property type="project" value="TreeGrafter"/>
</dbReference>
<evidence type="ECO:0000256" key="7">
    <source>
        <dbReference type="ARBA" id="ARBA00023136"/>
    </source>
</evidence>
<dbReference type="PANTHER" id="PTHR45813">
    <property type="entry name" value="IG-LIKE DOMAIN-CONTAINING PROTEIN"/>
    <property type="match status" value="1"/>
</dbReference>
<keyword evidence="7 12" id="KW-0472">Membrane</keyword>
<dbReference type="InterPro" id="IPR051587">
    <property type="entry name" value="Adhesion_GPCR"/>
</dbReference>
<dbReference type="InterPro" id="IPR057244">
    <property type="entry name" value="GAIN_B"/>
</dbReference>
<dbReference type="Pfam" id="PF00002">
    <property type="entry name" value="7tm_2"/>
    <property type="match status" value="1"/>
</dbReference>
<dbReference type="InterPro" id="IPR032471">
    <property type="entry name" value="AGRL2-4_GAIN_subdom_A"/>
</dbReference>
<dbReference type="GO" id="GO:0005886">
    <property type="term" value="C:plasma membrane"/>
    <property type="evidence" value="ECO:0007669"/>
    <property type="project" value="UniProtKB-SubCell"/>
</dbReference>
<dbReference type="InterPro" id="IPR008078">
    <property type="entry name" value="GPCR_2_Ig-hepta-like_rcpt"/>
</dbReference>
<keyword evidence="17" id="KW-1185">Reference proteome</keyword>
<accession>A0A669R382</accession>
<dbReference type="GO" id="GO:0007166">
    <property type="term" value="P:cell surface receptor signaling pathway"/>
    <property type="evidence" value="ECO:0007669"/>
    <property type="project" value="InterPro"/>
</dbReference>
<dbReference type="InterPro" id="IPR017981">
    <property type="entry name" value="GPCR_2-like_7TM"/>
</dbReference>
<dbReference type="FunFam" id="1.20.1070.10:FF:000058">
    <property type="entry name" value="Adhesion G protein-coupled receptor F5"/>
    <property type="match status" value="1"/>
</dbReference>
<feature type="transmembrane region" description="Helical" evidence="12">
    <location>
        <begin position="1226"/>
        <end position="1254"/>
    </location>
</feature>
<evidence type="ECO:0000313" key="16">
    <source>
        <dbReference type="Ensembl" id="ENSPCLP00000021946.1"/>
    </source>
</evidence>
<dbReference type="InterPro" id="IPR007110">
    <property type="entry name" value="Ig-like_dom"/>
</dbReference>
<evidence type="ECO:0000256" key="9">
    <source>
        <dbReference type="ARBA" id="ARBA00023180"/>
    </source>
</evidence>
<dbReference type="InterPro" id="IPR057400">
    <property type="entry name" value="ADGRF3/5_N"/>
</dbReference>
<comment type="similarity">
    <text evidence="2">Belongs to the G-protein coupled receptor 2 family. Adhesion G-protein coupled receptor (ADGR) subfamily.</text>
</comment>
<name>A0A669R382_PHACC</name>
<evidence type="ECO:0000256" key="6">
    <source>
        <dbReference type="ARBA" id="ARBA00022989"/>
    </source>
</evidence>
<dbReference type="PROSITE" id="PS50835">
    <property type="entry name" value="IG_LIKE"/>
    <property type="match status" value="2"/>
</dbReference>
<dbReference type="PROSITE" id="PS50221">
    <property type="entry name" value="GAIN_B"/>
    <property type="match status" value="1"/>
</dbReference>
<dbReference type="Gene3D" id="1.20.1070.10">
    <property type="entry name" value="Rhodopsin 7-helix transmembrane proteins"/>
    <property type="match status" value="1"/>
</dbReference>
<dbReference type="PANTHER" id="PTHR45813:SF4">
    <property type="entry name" value="ADHESION G PROTEIN-COUPLED RECEPTOR F5"/>
    <property type="match status" value="1"/>
</dbReference>
<dbReference type="InterPro" id="IPR000832">
    <property type="entry name" value="GPCR_2_secretin-like"/>
</dbReference>
<feature type="transmembrane region" description="Helical" evidence="12">
    <location>
        <begin position="1109"/>
        <end position="1130"/>
    </location>
</feature>
<proteinExistence type="inferred from homology"/>
<dbReference type="Proteomes" id="UP000472261">
    <property type="component" value="Unplaced"/>
</dbReference>
<keyword evidence="3" id="KW-1003">Cell membrane</keyword>
<feature type="domain" description="G-protein coupled receptors family 2 profile 2" evidence="14">
    <location>
        <begin position="1067"/>
        <end position="1325"/>
    </location>
</feature>
<feature type="domain" description="GAIN-B" evidence="13">
    <location>
        <begin position="907"/>
        <end position="1062"/>
    </location>
</feature>
<keyword evidence="4 12" id="KW-0812">Transmembrane</keyword>
<dbReference type="InterPro" id="IPR000203">
    <property type="entry name" value="GPS"/>
</dbReference>
<evidence type="ECO:0000256" key="3">
    <source>
        <dbReference type="ARBA" id="ARBA00022475"/>
    </source>
</evidence>
<dbReference type="GO" id="GO:0007189">
    <property type="term" value="P:adenylate cyclase-activating G protein-coupled receptor signaling pathway"/>
    <property type="evidence" value="ECO:0007669"/>
    <property type="project" value="TreeGrafter"/>
</dbReference>
<dbReference type="Ensembl" id="ENSPCLT00000030411.1">
    <property type="protein sequence ID" value="ENSPCLP00000021946.1"/>
    <property type="gene ID" value="ENSPCLG00000019304.1"/>
</dbReference>
<keyword evidence="5" id="KW-0732">Signal</keyword>
<dbReference type="Gene3D" id="2.60.220.50">
    <property type="match status" value="1"/>
</dbReference>
<evidence type="ECO:0000256" key="2">
    <source>
        <dbReference type="ARBA" id="ARBA00007343"/>
    </source>
</evidence>
<evidence type="ECO:0000256" key="11">
    <source>
        <dbReference type="SAM" id="MobiDB-lite"/>
    </source>
</evidence>
<dbReference type="SMART" id="SM00408">
    <property type="entry name" value="IGc2"/>
    <property type="match status" value="1"/>
</dbReference>
<feature type="compositionally biased region" description="Low complexity" evidence="11">
    <location>
        <begin position="1381"/>
        <end position="1393"/>
    </location>
</feature>
<keyword evidence="9" id="KW-0325">Glycoprotein</keyword>
<dbReference type="Gene3D" id="2.60.40.10">
    <property type="entry name" value="Immunoglobulins"/>
    <property type="match status" value="2"/>
</dbReference>
<dbReference type="Pfam" id="PF00047">
    <property type="entry name" value="ig"/>
    <property type="match status" value="1"/>
</dbReference>
<dbReference type="PRINTS" id="PR00249">
    <property type="entry name" value="GPCRSECRETIN"/>
</dbReference>
<comment type="subcellular location">
    <subcellularLocation>
        <location evidence="1">Cell membrane</location>
        <topology evidence="1">Multi-pass membrane protein</topology>
    </subcellularLocation>
</comment>
<dbReference type="InterPro" id="IPR003598">
    <property type="entry name" value="Ig_sub2"/>
</dbReference>
<dbReference type="InterPro" id="IPR046338">
    <property type="entry name" value="GAIN_dom_sf"/>
</dbReference>
<dbReference type="PROSITE" id="PS50261">
    <property type="entry name" value="G_PROTEIN_RECEP_F2_4"/>
    <property type="match status" value="1"/>
</dbReference>
<dbReference type="InterPro" id="IPR013783">
    <property type="entry name" value="Ig-like_fold"/>
</dbReference>
<dbReference type="GO" id="GO:0004930">
    <property type="term" value="F:G protein-coupled receptor activity"/>
    <property type="evidence" value="ECO:0007669"/>
    <property type="project" value="InterPro"/>
</dbReference>
<dbReference type="Pfam" id="PF16489">
    <property type="entry name" value="GAIN"/>
    <property type="match status" value="1"/>
</dbReference>
<protein>
    <submittedName>
        <fullName evidence="16">Adhesion G protein-coupled receptor F5</fullName>
    </submittedName>
</protein>
<evidence type="ECO:0000259" key="14">
    <source>
        <dbReference type="PROSITE" id="PS50261"/>
    </source>
</evidence>
<keyword evidence="10" id="KW-0393">Immunoglobulin domain</keyword>
<dbReference type="OMA" id="RIAYMRH"/>
<evidence type="ECO:0000259" key="13">
    <source>
        <dbReference type="PROSITE" id="PS50221"/>
    </source>
</evidence>
<sequence length="1401" mass="156317">MPQRQFFELADERAQGPKEAQLLSWIWGTPLQIWHLNLLLRVLILRLYSKADNNMPSPITAALHLLSLLATTCFQTSQASGFDPFTQYAIGREVGEESFQPELQRQKRNVLIFDPPPLEYAIDIEVSLTNSSFLEPIKEYFRNFPLPFSTDISDVEMTVSSINVTTVCVTSENESCCSCESGYAWPSTGCSDLISCPSTSLAPSQPCGYTRERPFLGPYCEPQNKDSCGMGEPTVINMSVRLDTAFHDDLRNHSSQLYKKYKADLDKAFNAGYGCLPGFVSATTIDFKPGSVDVNYRVEAGSASFHQLEHSNRLVAQYLDEPYNIVPTSFTTEIMNSTNFTVSPAHVFEGDTIHLVCEINATAENTTWHHGGQIILNSSRHSMKTDNNAAMSQAVLTISNVTQEDSGTYTCTFASRYLSLNLIYRGTEEIQVSPLRIISYSNNDKISCNSPEIQANSPVLFCCIDLQLPLLTGDWKVNGAINITGVASFSSNCTEYRLNVMDSLCLAEQSGTVTTYTCELQTGHGARSSWDIRITYFREAQVRISSSVNTSVSVGYGFSLKCESDVSNYDSIRWELHSGDRIQAVECTACITTNKSMATSMLQVNTATQDWNGTYVCTFSQGSLNNSASVTINVIPLPLKQHIWIDPIEAPIMCRTPQAINCCISANTVEDYDVKFVVQEKEFPAEKKKQGNFLCYSYNYTETECRGKELEAYCKFVNSMKQEVNSERIQLNLIPDKDIISCSANNTFGREGDVLIKSCSVLNTTFLQGSKIYKCCSKSWKMEKNDCVSEQINSLLLMAESLVNSPSAKTGLPNFLQNLKNQTVLLQDDNSSANLAAVVTILYNISSIPVEAKESTVMDYFTTVDVIVADSKKELWADLNRGRTPTSSLLLNAVERFSENLLPVNNTIPHVTTETLELQGMVVTEQNHADYNKDFSQLGNLTANVLIDKIETLPPNSTIVSVAYSALGRILPVNVNMYVNSLVVSTVLSCERNQNFLINMTFQKENLSLKEPQCVFWDFNLNNSRGSWDNQSCTLREEADNVICSCNHLTPFSILMSPDKPAENSVEDYITHIGLAISILSLVVCIVIESLVWKTVTNNTTSYMRHVCILNTATSLLIADIWFIVTASISKHSMQRRRDICVAATFFIHLFYLCGFFWMLSLGLILFYRLVFILHNTSKTCQKAVVFCLGYGCPFVFAVTTIAVTLPWDTYTRKDACWLNWEDSKAVLAFVIPALAIVAMNLFITAVVIIKILRPNIGDRTNKQERKTLFQICKSLVILTPLLGLTWGFGLTTIVRNSHQAFHVLFALLNALQGLFILVFGTLWDNKIKEALLKRNSLSRWSSQQTKSTSLILVTPMFSMSYPFSRTFNNLFGKTGKYTVSSSEPSSASTENTSKSDSLLN</sequence>
<dbReference type="InterPro" id="IPR036179">
    <property type="entry name" value="Ig-like_dom_sf"/>
</dbReference>